<accession>A0ACC1NGB5</accession>
<reference evidence="1" key="1">
    <citation type="submission" date="2022-08" db="EMBL/GenBank/DDBJ databases">
        <title>Genome Sequence of Lecanicillium fungicola.</title>
        <authorList>
            <person name="Buettner E."/>
        </authorList>
    </citation>
    <scope>NUCLEOTIDE SEQUENCE</scope>
    <source>
        <strain evidence="1">Babe33</strain>
    </source>
</reference>
<keyword evidence="2" id="KW-1185">Reference proteome</keyword>
<evidence type="ECO:0000313" key="1">
    <source>
        <dbReference type="EMBL" id="KAJ2977561.1"/>
    </source>
</evidence>
<proteinExistence type="predicted"/>
<name>A0ACC1NGB5_9HYPO</name>
<dbReference type="EMBL" id="JANJQO010000460">
    <property type="protein sequence ID" value="KAJ2977561.1"/>
    <property type="molecule type" value="Genomic_DNA"/>
</dbReference>
<dbReference type="Proteomes" id="UP001143910">
    <property type="component" value="Unassembled WGS sequence"/>
</dbReference>
<organism evidence="1 2">
    <name type="scientific">Zarea fungicola</name>
    <dbReference type="NCBI Taxonomy" id="93591"/>
    <lineage>
        <taxon>Eukaryota</taxon>
        <taxon>Fungi</taxon>
        <taxon>Dikarya</taxon>
        <taxon>Ascomycota</taxon>
        <taxon>Pezizomycotina</taxon>
        <taxon>Sordariomycetes</taxon>
        <taxon>Hypocreomycetidae</taxon>
        <taxon>Hypocreales</taxon>
        <taxon>Cordycipitaceae</taxon>
        <taxon>Zarea</taxon>
    </lineage>
</organism>
<sequence>MLSADDEDQTLGLYRFRQHICRPEDELKLYTQPLSSASVQFITHITISGDCLFTTPELLSLADMKNLGVLELIKPSDGMQAAYPQISDRLIRGWADAEDPFPLLRILKIWGHQTVTQASLRWACKFPSLALYDIMGAKDDWDTVYEVASSTGWRVSEHATRNDDSSILRSLLLLLPSDEQPTKRVSSLCRSIDTDLISFCCDSRCALKLVPHGEAPQLVDYLTDPAKVTKQHSWNPDTVLREVKFCHGIAFEAWAFWLYSLIGQLSDDRDLEDNSHDFHGSGQQAIAGPFVLPSRPMASLFLGHSGRDGISSKPSYISQGLFSTWRLTFTRPAMINGKSTLGRSAAVEKANGTPAPKPRKLSLKINKKRRLDDVLSSFE</sequence>
<evidence type="ECO:0000313" key="2">
    <source>
        <dbReference type="Proteomes" id="UP001143910"/>
    </source>
</evidence>
<comment type="caution">
    <text evidence="1">The sequence shown here is derived from an EMBL/GenBank/DDBJ whole genome shotgun (WGS) entry which is preliminary data.</text>
</comment>
<protein>
    <submittedName>
        <fullName evidence="1">Uncharacterized protein</fullName>
    </submittedName>
</protein>
<gene>
    <name evidence="1" type="ORF">NQ176_g4302</name>
</gene>